<evidence type="ECO:0000256" key="3">
    <source>
        <dbReference type="PIRSR" id="PIRSR005384-1"/>
    </source>
</evidence>
<accession>A0A1R3T7T1</accession>
<evidence type="ECO:0000313" key="5">
    <source>
        <dbReference type="EMBL" id="SCD19995.1"/>
    </source>
</evidence>
<evidence type="ECO:0000256" key="4">
    <source>
        <dbReference type="PIRSR" id="PIRSR005384-2"/>
    </source>
</evidence>
<feature type="binding site" evidence="4">
    <location>
        <begin position="74"/>
        <end position="78"/>
    </location>
    <ligand>
        <name>D-ribulose 5-phosphate</name>
        <dbReference type="ChEBI" id="CHEBI:58121"/>
    </ligand>
</feature>
<feature type="binding site" evidence="4">
    <location>
        <position position="144"/>
    </location>
    <ligand>
        <name>D-ribulose 5-phosphate</name>
        <dbReference type="ChEBI" id="CHEBI:58121"/>
    </ligand>
</feature>
<dbReference type="PANTHER" id="PTHR30345:SF0">
    <property type="entry name" value="DNA DAMAGE-REPAIR_TOLERATION PROTEIN DRT102"/>
    <property type="match status" value="1"/>
</dbReference>
<keyword evidence="2 5" id="KW-0413">Isomerase</keyword>
<organism evidence="5 6">
    <name type="scientific">Proteiniphilum saccharofermentans</name>
    <dbReference type="NCBI Taxonomy" id="1642647"/>
    <lineage>
        <taxon>Bacteria</taxon>
        <taxon>Pseudomonadati</taxon>
        <taxon>Bacteroidota</taxon>
        <taxon>Bacteroidia</taxon>
        <taxon>Bacteroidales</taxon>
        <taxon>Dysgonomonadaceae</taxon>
        <taxon>Proteiniphilum</taxon>
    </lineage>
</organism>
<dbReference type="GO" id="GO:0009052">
    <property type="term" value="P:pentose-phosphate shunt, non-oxidative branch"/>
    <property type="evidence" value="ECO:0007669"/>
    <property type="project" value="TreeGrafter"/>
</dbReference>
<feature type="active site" description="Proton acceptor" evidence="3">
    <location>
        <position position="73"/>
    </location>
</feature>
<dbReference type="GO" id="GO:0019316">
    <property type="term" value="P:D-allose catabolic process"/>
    <property type="evidence" value="ECO:0007669"/>
    <property type="project" value="TreeGrafter"/>
</dbReference>
<feature type="binding site" evidence="4">
    <location>
        <position position="107"/>
    </location>
    <ligand>
        <name>D-ribulose 5-phosphate</name>
        <dbReference type="ChEBI" id="CHEBI:58121"/>
    </ligand>
</feature>
<dbReference type="Proteomes" id="UP000187464">
    <property type="component" value="Chromosome I"/>
</dbReference>
<evidence type="ECO:0000313" key="6">
    <source>
        <dbReference type="Proteomes" id="UP000187464"/>
    </source>
</evidence>
<dbReference type="NCBIfam" id="TIGR00689">
    <property type="entry name" value="rpiB_lacA_lacB"/>
    <property type="match status" value="1"/>
</dbReference>
<dbReference type="NCBIfam" id="TIGR01120">
    <property type="entry name" value="rpiB"/>
    <property type="match status" value="1"/>
</dbReference>
<gene>
    <name evidence="5" type="ORF">PSM36_1171</name>
</gene>
<dbReference type="RefSeq" id="WP_076929638.1">
    <property type="nucleotide sequence ID" value="NZ_DAMBAO010000021.1"/>
</dbReference>
<feature type="binding site" evidence="4">
    <location>
        <position position="117"/>
    </location>
    <ligand>
        <name>D-ribulose 5-phosphate</name>
        <dbReference type="ChEBI" id="CHEBI:58121"/>
    </ligand>
</feature>
<dbReference type="PANTHER" id="PTHR30345">
    <property type="entry name" value="RIBOSE-5-PHOSPHATE ISOMERASE B"/>
    <property type="match status" value="1"/>
</dbReference>
<protein>
    <submittedName>
        <fullName evidence="5">Ribose-5-phosphate isomerase B</fullName>
        <ecNumber evidence="5">5.3.1.6</ecNumber>
    </submittedName>
</protein>
<feature type="binding site" evidence="4">
    <location>
        <begin position="16"/>
        <end position="17"/>
    </location>
    <ligand>
        <name>D-ribulose 5-phosphate</name>
        <dbReference type="ChEBI" id="CHEBI:58121"/>
    </ligand>
</feature>
<dbReference type="InterPro" id="IPR003500">
    <property type="entry name" value="RpiB_LacA_LacB"/>
</dbReference>
<dbReference type="PIRSF" id="PIRSF005384">
    <property type="entry name" value="RpiB_LacA_B"/>
    <property type="match status" value="1"/>
</dbReference>
<evidence type="ECO:0000256" key="2">
    <source>
        <dbReference type="ARBA" id="ARBA00023235"/>
    </source>
</evidence>
<dbReference type="SUPFAM" id="SSF89623">
    <property type="entry name" value="Ribose/Galactose isomerase RpiB/AlsB"/>
    <property type="match status" value="1"/>
</dbReference>
<dbReference type="GO" id="GO:0004751">
    <property type="term" value="F:ribose-5-phosphate isomerase activity"/>
    <property type="evidence" value="ECO:0007669"/>
    <property type="project" value="UniProtKB-EC"/>
</dbReference>
<dbReference type="EMBL" id="LT605205">
    <property type="protein sequence ID" value="SCD19995.1"/>
    <property type="molecule type" value="Genomic_DNA"/>
</dbReference>
<sequence>MSLFDNSEKPIGLASDHAGYKVKQFIIKVLQEKGIPYRDFGAYSEESSDYPDFAHPLAKAIENDECYPGVAICGTGIGISIALNKHQGVRAALCWNPEVAFLARAHNDANILALPGRLLSEEEIYEILVTFLNTPFEGGRHQRRVSKIPCG</sequence>
<feature type="binding site" evidence="4">
    <location>
        <position position="140"/>
    </location>
    <ligand>
        <name>D-ribulose 5-phosphate</name>
        <dbReference type="ChEBI" id="CHEBI:58121"/>
    </ligand>
</feature>
<proteinExistence type="inferred from homology"/>
<feature type="active site" description="Proton donor" evidence="3">
    <location>
        <position position="106"/>
    </location>
</feature>
<dbReference type="STRING" id="1642647.PSM36_1171"/>
<dbReference type="Pfam" id="PF02502">
    <property type="entry name" value="LacAB_rpiB"/>
    <property type="match status" value="1"/>
</dbReference>
<reference evidence="5 6" key="1">
    <citation type="submission" date="2016-08" db="EMBL/GenBank/DDBJ databases">
        <authorList>
            <person name="Seilhamer J.J."/>
        </authorList>
    </citation>
    <scope>NUCLEOTIDE SEQUENCE [LARGE SCALE GENOMIC DNA]</scope>
    <source>
        <strain evidence="5">M3/6</strain>
    </source>
</reference>
<dbReference type="InterPro" id="IPR036569">
    <property type="entry name" value="RpiB_LacA_LacB_sf"/>
</dbReference>
<keyword evidence="6" id="KW-1185">Reference proteome</keyword>
<dbReference type="NCBIfam" id="NF004051">
    <property type="entry name" value="PRK05571.1"/>
    <property type="match status" value="1"/>
</dbReference>
<dbReference type="Gene3D" id="3.40.1400.10">
    <property type="entry name" value="Sugar-phosphate isomerase, RpiB/LacA/LacB"/>
    <property type="match status" value="1"/>
</dbReference>
<dbReference type="EC" id="5.3.1.6" evidence="5"/>
<comment type="similarity">
    <text evidence="1">Belongs to the LacAB/RpiB family.</text>
</comment>
<dbReference type="InterPro" id="IPR004785">
    <property type="entry name" value="RpiB"/>
</dbReference>
<evidence type="ECO:0000256" key="1">
    <source>
        <dbReference type="ARBA" id="ARBA00008754"/>
    </source>
</evidence>
<dbReference type="KEGG" id="psac:PSM36_1171"/>
<name>A0A1R3T7T1_9BACT</name>
<dbReference type="AlphaFoldDB" id="A0A1R3T7T1"/>